<feature type="transmembrane region" description="Helical" evidence="5">
    <location>
        <begin position="53"/>
        <end position="73"/>
    </location>
</feature>
<gene>
    <name evidence="7" type="ORF">GCM10023307_17190</name>
</gene>
<dbReference type="PANTHER" id="PTHR32322:SF9">
    <property type="entry name" value="AMINO-ACID METABOLITE EFFLUX PUMP-RELATED"/>
    <property type="match status" value="1"/>
</dbReference>
<keyword evidence="8" id="KW-1185">Reference proteome</keyword>
<comment type="caution">
    <text evidence="7">The sequence shown here is derived from an EMBL/GenBank/DDBJ whole genome shotgun (WGS) entry which is preliminary data.</text>
</comment>
<dbReference type="InterPro" id="IPR000620">
    <property type="entry name" value="EamA_dom"/>
</dbReference>
<evidence type="ECO:0000256" key="1">
    <source>
        <dbReference type="ARBA" id="ARBA00004141"/>
    </source>
</evidence>
<feature type="transmembrane region" description="Helical" evidence="5">
    <location>
        <begin position="216"/>
        <end position="237"/>
    </location>
</feature>
<reference evidence="8" key="1">
    <citation type="journal article" date="2019" name="Int. J. Syst. Evol. Microbiol.">
        <title>The Global Catalogue of Microorganisms (GCM) 10K type strain sequencing project: providing services to taxonomists for standard genome sequencing and annotation.</title>
        <authorList>
            <consortium name="The Broad Institute Genomics Platform"/>
            <consortium name="The Broad Institute Genome Sequencing Center for Infectious Disease"/>
            <person name="Wu L."/>
            <person name="Ma J."/>
        </authorList>
    </citation>
    <scope>NUCLEOTIDE SEQUENCE [LARGE SCALE GENOMIC DNA]</scope>
    <source>
        <strain evidence="8">JCM 18204</strain>
    </source>
</reference>
<evidence type="ECO:0000259" key="6">
    <source>
        <dbReference type="Pfam" id="PF00892"/>
    </source>
</evidence>
<dbReference type="PANTHER" id="PTHR32322">
    <property type="entry name" value="INNER MEMBRANE TRANSPORTER"/>
    <property type="match status" value="1"/>
</dbReference>
<evidence type="ECO:0000256" key="2">
    <source>
        <dbReference type="ARBA" id="ARBA00022692"/>
    </source>
</evidence>
<dbReference type="InterPro" id="IPR037185">
    <property type="entry name" value="EmrE-like"/>
</dbReference>
<keyword evidence="2 5" id="KW-0812">Transmembrane</keyword>
<organism evidence="7 8">
    <name type="scientific">Lysobacter hankyongensis</name>
    <dbReference type="NCBI Taxonomy" id="1176535"/>
    <lineage>
        <taxon>Bacteria</taxon>
        <taxon>Pseudomonadati</taxon>
        <taxon>Pseudomonadota</taxon>
        <taxon>Gammaproteobacteria</taxon>
        <taxon>Lysobacterales</taxon>
        <taxon>Lysobacteraceae</taxon>
        <taxon>Lysobacter</taxon>
    </lineage>
</organism>
<dbReference type="Pfam" id="PF00892">
    <property type="entry name" value="EamA"/>
    <property type="match status" value="1"/>
</dbReference>
<feature type="transmembrane region" description="Helical" evidence="5">
    <location>
        <begin position="79"/>
        <end position="96"/>
    </location>
</feature>
<evidence type="ECO:0000313" key="7">
    <source>
        <dbReference type="EMBL" id="GAA4792357.1"/>
    </source>
</evidence>
<accession>A0ABP9B953</accession>
<sequence length="271" mass="27212">MLAFAGNSLLCRLALRDTAIDAASFTTLRLVSGALALWLIVRLRGRAAAGGDWRSAFALFVYAAGFSFAYLALEAGTGALLLFGAVQTTMIGHGLVRGEGLRGPQWLGLALAMGGLVGLLLPGVSTPPPAGAALMLCAGAAWGVYSLRGRGAGDPTAVTAGNFLRAVPFALALSALCVARASMDAVGVAYALASGMLTSGIGYAIWYAALPSLRAASAATIQLSVPALAAFGGALLLGETPGLRLLLASGAILGGIAMVILPGARTAQRSR</sequence>
<evidence type="ECO:0000256" key="4">
    <source>
        <dbReference type="ARBA" id="ARBA00023136"/>
    </source>
</evidence>
<dbReference type="EMBL" id="BAABJE010000007">
    <property type="protein sequence ID" value="GAA4792357.1"/>
    <property type="molecule type" value="Genomic_DNA"/>
</dbReference>
<dbReference type="SUPFAM" id="SSF103481">
    <property type="entry name" value="Multidrug resistance efflux transporter EmrE"/>
    <property type="match status" value="2"/>
</dbReference>
<evidence type="ECO:0000313" key="8">
    <source>
        <dbReference type="Proteomes" id="UP001499959"/>
    </source>
</evidence>
<feature type="transmembrane region" description="Helical" evidence="5">
    <location>
        <begin position="22"/>
        <end position="41"/>
    </location>
</feature>
<dbReference type="InterPro" id="IPR050638">
    <property type="entry name" value="AA-Vitamin_Transporters"/>
</dbReference>
<name>A0ABP9B953_9GAMM</name>
<feature type="transmembrane region" description="Helical" evidence="5">
    <location>
        <begin position="130"/>
        <end position="147"/>
    </location>
</feature>
<evidence type="ECO:0000256" key="5">
    <source>
        <dbReference type="SAM" id="Phobius"/>
    </source>
</evidence>
<feature type="transmembrane region" description="Helical" evidence="5">
    <location>
        <begin position="243"/>
        <end position="264"/>
    </location>
</feature>
<feature type="transmembrane region" description="Helical" evidence="5">
    <location>
        <begin position="187"/>
        <end position="209"/>
    </location>
</feature>
<keyword evidence="4 5" id="KW-0472">Membrane</keyword>
<feature type="transmembrane region" description="Helical" evidence="5">
    <location>
        <begin position="106"/>
        <end position="124"/>
    </location>
</feature>
<protein>
    <submittedName>
        <fullName evidence="7">DMT family transporter</fullName>
    </submittedName>
</protein>
<dbReference type="Proteomes" id="UP001499959">
    <property type="component" value="Unassembled WGS sequence"/>
</dbReference>
<proteinExistence type="predicted"/>
<feature type="transmembrane region" description="Helical" evidence="5">
    <location>
        <begin position="159"/>
        <end position="181"/>
    </location>
</feature>
<comment type="subcellular location">
    <subcellularLocation>
        <location evidence="1">Membrane</location>
        <topology evidence="1">Multi-pass membrane protein</topology>
    </subcellularLocation>
</comment>
<feature type="domain" description="EamA" evidence="6">
    <location>
        <begin position="131"/>
        <end position="260"/>
    </location>
</feature>
<keyword evidence="3 5" id="KW-1133">Transmembrane helix</keyword>
<evidence type="ECO:0000256" key="3">
    <source>
        <dbReference type="ARBA" id="ARBA00022989"/>
    </source>
</evidence>